<dbReference type="Pfam" id="PF00534">
    <property type="entry name" value="Glycos_transf_1"/>
    <property type="match status" value="1"/>
</dbReference>
<dbReference type="SUPFAM" id="SSF53756">
    <property type="entry name" value="UDP-Glycosyltransferase/glycogen phosphorylase"/>
    <property type="match status" value="1"/>
</dbReference>
<dbReference type="InterPro" id="IPR028098">
    <property type="entry name" value="Glyco_trans_4-like_N"/>
</dbReference>
<proteinExistence type="predicted"/>
<evidence type="ECO:0000313" key="4">
    <source>
        <dbReference type="Proteomes" id="UP000232149"/>
    </source>
</evidence>
<evidence type="ECO:0000259" key="2">
    <source>
        <dbReference type="Pfam" id="PF13439"/>
    </source>
</evidence>
<comment type="caution">
    <text evidence="3">The sequence shown here is derived from an EMBL/GenBank/DDBJ whole genome shotgun (WGS) entry which is preliminary data.</text>
</comment>
<dbReference type="CDD" id="cd03794">
    <property type="entry name" value="GT4_WbuB-like"/>
    <property type="match status" value="1"/>
</dbReference>
<feature type="domain" description="Glycosyl transferase family 1" evidence="1">
    <location>
        <begin position="208"/>
        <end position="375"/>
    </location>
</feature>
<dbReference type="EMBL" id="NPDU01000025">
    <property type="protein sequence ID" value="PJZ61854.1"/>
    <property type="molecule type" value="Genomic_DNA"/>
</dbReference>
<keyword evidence="4" id="KW-1185">Reference proteome</keyword>
<accession>A0ABX4NYR6</accession>
<dbReference type="PANTHER" id="PTHR12526">
    <property type="entry name" value="GLYCOSYLTRANSFERASE"/>
    <property type="match status" value="1"/>
</dbReference>
<dbReference type="RefSeq" id="WP_100788074.1">
    <property type="nucleotide sequence ID" value="NZ_NPDU01000025.1"/>
</dbReference>
<gene>
    <name evidence="3" type="ORF">CH376_11145</name>
</gene>
<organism evidence="3 4">
    <name type="scientific">Leptospira adleri</name>
    <dbReference type="NCBI Taxonomy" id="2023186"/>
    <lineage>
        <taxon>Bacteria</taxon>
        <taxon>Pseudomonadati</taxon>
        <taxon>Spirochaetota</taxon>
        <taxon>Spirochaetia</taxon>
        <taxon>Leptospirales</taxon>
        <taxon>Leptospiraceae</taxon>
        <taxon>Leptospira</taxon>
    </lineage>
</organism>
<dbReference type="PANTHER" id="PTHR12526:SF609">
    <property type="entry name" value="LIPOPOLYSACCHARIDE BIOSYNTHESIS PROTEIN"/>
    <property type="match status" value="1"/>
</dbReference>
<evidence type="ECO:0000313" key="3">
    <source>
        <dbReference type="EMBL" id="PJZ61854.1"/>
    </source>
</evidence>
<dbReference type="Pfam" id="PF13439">
    <property type="entry name" value="Glyco_transf_4"/>
    <property type="match status" value="1"/>
</dbReference>
<sequence>MKICIVVDDYLPESTKVAAKMMHELAIGFQKKGHEVTVITPGPGLSRAFKKRIIDDIRVYSFPSGRIKNVSKIKRAINETLLSYRAWKYLRQEFRANKNDLILYYSPSIFWGPLIKKLKRLWVAPSYLILRDLFPQWAIDSGILGRNSIITKFFRYYEKINYEAADKIGLQSPKNKEWFEKEFPQYRQTRILFNWAENTPVKLGVTSYREKLALKDKIVFFYGGNIGHAQDMRNILRLANNLKEFPVAHFVLIGAGDEVDLVRETIKTDSLFNLTLMEPVSQSEFRILLAEFDVGLFCLNREHKTHNFPGKVLGYMIQSIPILGCVNPGNDLKEIIENANAGFVSIAGDEADFKDNAIKLLDSKARLTMGRNAKRLMDEKFSLNAAINQIENSFEFK</sequence>
<evidence type="ECO:0000259" key="1">
    <source>
        <dbReference type="Pfam" id="PF00534"/>
    </source>
</evidence>
<protein>
    <submittedName>
        <fullName evidence="3">Glycosyltransferase WbuB</fullName>
    </submittedName>
</protein>
<dbReference type="Gene3D" id="3.40.50.2000">
    <property type="entry name" value="Glycogen Phosphorylase B"/>
    <property type="match status" value="2"/>
</dbReference>
<dbReference type="Proteomes" id="UP000232149">
    <property type="component" value="Unassembled WGS sequence"/>
</dbReference>
<reference evidence="3 4" key="1">
    <citation type="submission" date="2017-07" db="EMBL/GenBank/DDBJ databases">
        <title>Leptospira spp. isolated from tropical soils.</title>
        <authorList>
            <person name="Thibeaux R."/>
            <person name="Iraola G."/>
            <person name="Ferres I."/>
            <person name="Bierque E."/>
            <person name="Girault D."/>
            <person name="Soupe-Gilbert M.-E."/>
            <person name="Picardeau M."/>
            <person name="Goarant C."/>
        </authorList>
    </citation>
    <scope>NUCLEOTIDE SEQUENCE [LARGE SCALE GENOMIC DNA]</scope>
    <source>
        <strain evidence="3 4">FH2-B-D1</strain>
    </source>
</reference>
<dbReference type="InterPro" id="IPR001296">
    <property type="entry name" value="Glyco_trans_1"/>
</dbReference>
<name>A0ABX4NYR6_9LEPT</name>
<feature type="domain" description="Glycosyltransferase subfamily 4-like N-terminal" evidence="2">
    <location>
        <begin position="19"/>
        <end position="184"/>
    </location>
</feature>